<protein>
    <submittedName>
        <fullName evidence="2">Uncharacterized protein</fullName>
    </submittedName>
</protein>
<proteinExistence type="predicted"/>
<keyword evidence="1" id="KW-1133">Transmembrane helix</keyword>
<keyword evidence="1" id="KW-0472">Membrane</keyword>
<name>A0AA48M2P0_9ZZZZ</name>
<reference evidence="2" key="1">
    <citation type="submission" date="2023-07" db="EMBL/GenBank/DDBJ databases">
        <authorList>
            <person name="Pelsma A.J. K."/>
        </authorList>
    </citation>
    <scope>NUCLEOTIDE SEQUENCE</scope>
</reference>
<organism evidence="2">
    <name type="scientific">freshwater sediment metagenome</name>
    <dbReference type="NCBI Taxonomy" id="556182"/>
    <lineage>
        <taxon>unclassified sequences</taxon>
        <taxon>metagenomes</taxon>
        <taxon>ecological metagenomes</taxon>
    </lineage>
</organism>
<keyword evidence="1" id="KW-0812">Transmembrane</keyword>
<evidence type="ECO:0000313" key="2">
    <source>
        <dbReference type="EMBL" id="CAJ0881204.1"/>
    </source>
</evidence>
<sequence length="44" mass="4515">MLLLSNSPDFVDSLRIGVDLAGNLTVIGGAIGIVLVFFALVRGA</sequence>
<gene>
    <name evidence="2" type="ORF">AMST5_03224</name>
</gene>
<dbReference type="EMBL" id="OY288114">
    <property type="protein sequence ID" value="CAJ0881204.1"/>
    <property type="molecule type" value="Genomic_DNA"/>
</dbReference>
<accession>A0AA48M2P0</accession>
<dbReference type="AlphaFoldDB" id="A0AA48M2P0"/>
<evidence type="ECO:0000256" key="1">
    <source>
        <dbReference type="SAM" id="Phobius"/>
    </source>
</evidence>
<feature type="transmembrane region" description="Helical" evidence="1">
    <location>
        <begin position="20"/>
        <end position="41"/>
    </location>
</feature>